<protein>
    <submittedName>
        <fullName evidence="1">Uncharacterized protein</fullName>
    </submittedName>
</protein>
<sequence length="65" mass="7832">MRRNQIYLGFGPIHDEKKRKAKDLTVERATHMTRRREMKMMVVATDFWEETNEEVESMLKERSCG</sequence>
<dbReference type="AlphaFoldDB" id="A0A2P5F4C6"/>
<gene>
    <name evidence="1" type="ORF">TorRG33x02_114940</name>
</gene>
<dbReference type="EMBL" id="JXTC01000063">
    <property type="protein sequence ID" value="PON92634.1"/>
    <property type="molecule type" value="Genomic_DNA"/>
</dbReference>
<dbReference type="Proteomes" id="UP000237000">
    <property type="component" value="Unassembled WGS sequence"/>
</dbReference>
<accession>A0A2P5F4C6</accession>
<evidence type="ECO:0000313" key="1">
    <source>
        <dbReference type="EMBL" id="PON92634.1"/>
    </source>
</evidence>
<dbReference type="InParanoid" id="A0A2P5F4C6"/>
<comment type="caution">
    <text evidence="1">The sequence shown here is derived from an EMBL/GenBank/DDBJ whole genome shotgun (WGS) entry which is preliminary data.</text>
</comment>
<evidence type="ECO:0000313" key="2">
    <source>
        <dbReference type="Proteomes" id="UP000237000"/>
    </source>
</evidence>
<organism evidence="1 2">
    <name type="scientific">Trema orientale</name>
    <name type="common">Charcoal tree</name>
    <name type="synonym">Celtis orientalis</name>
    <dbReference type="NCBI Taxonomy" id="63057"/>
    <lineage>
        <taxon>Eukaryota</taxon>
        <taxon>Viridiplantae</taxon>
        <taxon>Streptophyta</taxon>
        <taxon>Embryophyta</taxon>
        <taxon>Tracheophyta</taxon>
        <taxon>Spermatophyta</taxon>
        <taxon>Magnoliopsida</taxon>
        <taxon>eudicotyledons</taxon>
        <taxon>Gunneridae</taxon>
        <taxon>Pentapetalae</taxon>
        <taxon>rosids</taxon>
        <taxon>fabids</taxon>
        <taxon>Rosales</taxon>
        <taxon>Cannabaceae</taxon>
        <taxon>Trema</taxon>
    </lineage>
</organism>
<proteinExistence type="predicted"/>
<reference evidence="2" key="1">
    <citation type="submission" date="2016-06" db="EMBL/GenBank/DDBJ databases">
        <title>Parallel loss of symbiosis genes in relatives of nitrogen-fixing non-legume Parasponia.</title>
        <authorList>
            <person name="Van Velzen R."/>
            <person name="Holmer R."/>
            <person name="Bu F."/>
            <person name="Rutten L."/>
            <person name="Van Zeijl A."/>
            <person name="Liu W."/>
            <person name="Santuari L."/>
            <person name="Cao Q."/>
            <person name="Sharma T."/>
            <person name="Shen D."/>
            <person name="Roswanjaya Y."/>
            <person name="Wardhani T."/>
            <person name="Kalhor M.S."/>
            <person name="Jansen J."/>
            <person name="Van den Hoogen J."/>
            <person name="Gungor B."/>
            <person name="Hartog M."/>
            <person name="Hontelez J."/>
            <person name="Verver J."/>
            <person name="Yang W.-C."/>
            <person name="Schijlen E."/>
            <person name="Repin R."/>
            <person name="Schilthuizen M."/>
            <person name="Schranz E."/>
            <person name="Heidstra R."/>
            <person name="Miyata K."/>
            <person name="Fedorova E."/>
            <person name="Kohlen W."/>
            <person name="Bisseling T."/>
            <person name="Smit S."/>
            <person name="Geurts R."/>
        </authorList>
    </citation>
    <scope>NUCLEOTIDE SEQUENCE [LARGE SCALE GENOMIC DNA]</scope>
    <source>
        <strain evidence="2">cv. RG33-2</strain>
    </source>
</reference>
<name>A0A2P5F4C6_TREOI</name>
<keyword evidence="2" id="KW-1185">Reference proteome</keyword>